<dbReference type="Gene3D" id="1.10.287.130">
    <property type="match status" value="1"/>
</dbReference>
<evidence type="ECO:0000256" key="8">
    <source>
        <dbReference type="ARBA" id="ARBA00023012"/>
    </source>
</evidence>
<keyword evidence="9" id="KW-1133">Transmembrane helix</keyword>
<dbReference type="SMART" id="SM00387">
    <property type="entry name" value="HATPase_c"/>
    <property type="match status" value="1"/>
</dbReference>
<evidence type="ECO:0000256" key="2">
    <source>
        <dbReference type="ARBA" id="ARBA00012438"/>
    </source>
</evidence>
<feature type="transmembrane region" description="Helical" evidence="9">
    <location>
        <begin position="316"/>
        <end position="338"/>
    </location>
</feature>
<evidence type="ECO:0000256" key="4">
    <source>
        <dbReference type="ARBA" id="ARBA00022679"/>
    </source>
</evidence>
<keyword evidence="5" id="KW-0547">Nucleotide-binding</keyword>
<reference evidence="11 12" key="1">
    <citation type="submission" date="2018-02" db="EMBL/GenBank/DDBJ databases">
        <title>Genome sequence of Desulfovibrio carbinolicus DSM 3852.</title>
        <authorList>
            <person name="Wilbanks E."/>
            <person name="Skennerton C.T."/>
            <person name="Orphan V.J."/>
        </authorList>
    </citation>
    <scope>NUCLEOTIDE SEQUENCE [LARGE SCALE GENOMIC DNA]</scope>
    <source>
        <strain evidence="11 12">DSM 3852</strain>
    </source>
</reference>
<keyword evidence="7" id="KW-0067">ATP-binding</keyword>
<dbReference type="AlphaFoldDB" id="A0A4P6HND3"/>
<dbReference type="SUPFAM" id="SSF47384">
    <property type="entry name" value="Homodimeric domain of signal transducing histidine kinase"/>
    <property type="match status" value="1"/>
</dbReference>
<evidence type="ECO:0000256" key="6">
    <source>
        <dbReference type="ARBA" id="ARBA00022777"/>
    </source>
</evidence>
<protein>
    <recommendedName>
        <fullName evidence="2">histidine kinase</fullName>
        <ecNumber evidence="2">2.7.13.3</ecNumber>
    </recommendedName>
</protein>
<dbReference type="Gene3D" id="3.30.450.20">
    <property type="entry name" value="PAS domain"/>
    <property type="match status" value="1"/>
</dbReference>
<dbReference type="PRINTS" id="PR00344">
    <property type="entry name" value="BCTRLSENSOR"/>
</dbReference>
<feature type="domain" description="Histidine kinase" evidence="10">
    <location>
        <begin position="377"/>
        <end position="583"/>
    </location>
</feature>
<dbReference type="PANTHER" id="PTHR43065:SF10">
    <property type="entry name" value="PEROXIDE STRESS-ACTIVATED HISTIDINE KINASE MAK3"/>
    <property type="match status" value="1"/>
</dbReference>
<sequence length="587" mass="63947">MTRKHILAACLLFVALTLAIAGMGYRAKTDIEAVVTDQFNHQQLILAQQIAADIGDHFAFLRTCLDSLSLMWRERTASDGRPWLAMPAYYSIFAEWNVAALGVLAPGAATPVFYDASGREIDTAGLCPEACAEAFGDGAKLGQIKLTRVYAPQAGPLAGRRLMAMTMPLADEHGTVGGLVLVVDALAVAQRYAHNVRSGQTGYAWVLDDAGYFLDHHEAEFIGRESLDVRRQRDPSIDWSRLTWLIDKRVMAGQRGMDWYVSGWHRGEIGPVKKFVAFCPALLGGAEDPGNRWAVALAAPEDEVQGLIGRLMVREWAIVGLFEVVVFAMFVATVHLALRWSRRLREERDKAGRELLGAQEKLIRQARFAAIGEAAARLSHEIKNPLMLMGGFANQVRRHVPEDGADYEKLGIIESEAKRLETLLTEVRDFTRPAPPQIEPRDLAATVRESLAIMAGAMESRGIAVTTEIGEGLGAVPHDAARIKQVLLNLLKNAAEAMECGGALTVTAEIVDDRARLTVADTGGGIPEAMRERVFDPFCTTKESGTGLGLAVCQRIVEDHHGDIRFATSEAGTTFTVELPLALSCAV</sequence>
<accession>A0A4P6HND3</accession>
<comment type="catalytic activity">
    <reaction evidence="1">
        <text>ATP + protein L-histidine = ADP + protein N-phospho-L-histidine.</text>
        <dbReference type="EC" id="2.7.13.3"/>
    </reaction>
</comment>
<dbReference type="OrthoDB" id="9805591at2"/>
<keyword evidence="9" id="KW-0472">Membrane</keyword>
<evidence type="ECO:0000256" key="7">
    <source>
        <dbReference type="ARBA" id="ARBA00022840"/>
    </source>
</evidence>
<dbReference type="InterPro" id="IPR003594">
    <property type="entry name" value="HATPase_dom"/>
</dbReference>
<dbReference type="Gene3D" id="3.30.565.10">
    <property type="entry name" value="Histidine kinase-like ATPase, C-terminal domain"/>
    <property type="match status" value="1"/>
</dbReference>
<dbReference type="SMART" id="SM00388">
    <property type="entry name" value="HisKA"/>
    <property type="match status" value="1"/>
</dbReference>
<proteinExistence type="predicted"/>
<organism evidence="11 12">
    <name type="scientific">Solidesulfovibrio carbinolicus</name>
    <dbReference type="NCBI Taxonomy" id="296842"/>
    <lineage>
        <taxon>Bacteria</taxon>
        <taxon>Pseudomonadati</taxon>
        <taxon>Thermodesulfobacteriota</taxon>
        <taxon>Desulfovibrionia</taxon>
        <taxon>Desulfovibrionales</taxon>
        <taxon>Desulfovibrionaceae</taxon>
        <taxon>Solidesulfovibrio</taxon>
    </lineage>
</organism>
<dbReference type="PROSITE" id="PS50109">
    <property type="entry name" value="HIS_KIN"/>
    <property type="match status" value="1"/>
</dbReference>
<evidence type="ECO:0000313" key="11">
    <source>
        <dbReference type="EMBL" id="QAZ68757.1"/>
    </source>
</evidence>
<evidence type="ECO:0000256" key="3">
    <source>
        <dbReference type="ARBA" id="ARBA00022553"/>
    </source>
</evidence>
<keyword evidence="9" id="KW-0812">Transmembrane</keyword>
<dbReference type="Proteomes" id="UP000293296">
    <property type="component" value="Chromosome"/>
</dbReference>
<keyword evidence="12" id="KW-1185">Reference proteome</keyword>
<dbReference type="SUPFAM" id="SSF55874">
    <property type="entry name" value="ATPase domain of HSP90 chaperone/DNA topoisomerase II/histidine kinase"/>
    <property type="match status" value="1"/>
</dbReference>
<evidence type="ECO:0000256" key="5">
    <source>
        <dbReference type="ARBA" id="ARBA00022741"/>
    </source>
</evidence>
<evidence type="ECO:0000313" key="12">
    <source>
        <dbReference type="Proteomes" id="UP000293296"/>
    </source>
</evidence>
<evidence type="ECO:0000259" key="10">
    <source>
        <dbReference type="PROSITE" id="PS50109"/>
    </source>
</evidence>
<dbReference type="EMBL" id="CP026538">
    <property type="protein sequence ID" value="QAZ68757.1"/>
    <property type="molecule type" value="Genomic_DNA"/>
</dbReference>
<dbReference type="InterPro" id="IPR005467">
    <property type="entry name" value="His_kinase_dom"/>
</dbReference>
<dbReference type="Pfam" id="PF02518">
    <property type="entry name" value="HATPase_c"/>
    <property type="match status" value="1"/>
</dbReference>
<dbReference type="EC" id="2.7.13.3" evidence="2"/>
<gene>
    <name evidence="11" type="ORF">C3Y92_16565</name>
</gene>
<dbReference type="Pfam" id="PF00512">
    <property type="entry name" value="HisKA"/>
    <property type="match status" value="1"/>
</dbReference>
<dbReference type="InterPro" id="IPR003661">
    <property type="entry name" value="HisK_dim/P_dom"/>
</dbReference>
<dbReference type="InterPro" id="IPR004358">
    <property type="entry name" value="Sig_transdc_His_kin-like_C"/>
</dbReference>
<dbReference type="RefSeq" id="WP_129354511.1">
    <property type="nucleotide sequence ID" value="NZ_CP026538.1"/>
</dbReference>
<keyword evidence="4" id="KW-0808">Transferase</keyword>
<dbReference type="CDD" id="cd00082">
    <property type="entry name" value="HisKA"/>
    <property type="match status" value="1"/>
</dbReference>
<dbReference type="GO" id="GO:0005524">
    <property type="term" value="F:ATP binding"/>
    <property type="evidence" value="ECO:0007669"/>
    <property type="project" value="UniProtKB-KW"/>
</dbReference>
<evidence type="ECO:0000256" key="9">
    <source>
        <dbReference type="SAM" id="Phobius"/>
    </source>
</evidence>
<name>A0A4P6HND3_9BACT</name>
<dbReference type="GO" id="GO:0000155">
    <property type="term" value="F:phosphorelay sensor kinase activity"/>
    <property type="evidence" value="ECO:0007669"/>
    <property type="project" value="InterPro"/>
</dbReference>
<dbReference type="InterPro" id="IPR036097">
    <property type="entry name" value="HisK_dim/P_sf"/>
</dbReference>
<keyword evidence="8" id="KW-0902">Two-component regulatory system</keyword>
<keyword evidence="3" id="KW-0597">Phosphoprotein</keyword>
<evidence type="ECO:0000256" key="1">
    <source>
        <dbReference type="ARBA" id="ARBA00000085"/>
    </source>
</evidence>
<keyword evidence="6 11" id="KW-0418">Kinase</keyword>
<dbReference type="PANTHER" id="PTHR43065">
    <property type="entry name" value="SENSOR HISTIDINE KINASE"/>
    <property type="match status" value="1"/>
</dbReference>
<dbReference type="InterPro" id="IPR036890">
    <property type="entry name" value="HATPase_C_sf"/>
</dbReference>
<dbReference type="KEGG" id="dcb:C3Y92_16565"/>